<organism evidence="2 3">
    <name type="scientific">Nocardioides kribbensis</name>
    <dbReference type="NCBI Taxonomy" id="305517"/>
    <lineage>
        <taxon>Bacteria</taxon>
        <taxon>Bacillati</taxon>
        <taxon>Actinomycetota</taxon>
        <taxon>Actinomycetes</taxon>
        <taxon>Propionibacteriales</taxon>
        <taxon>Nocardioidaceae</taxon>
        <taxon>Nocardioides</taxon>
    </lineage>
</organism>
<keyword evidence="3" id="KW-1185">Reference proteome</keyword>
<dbReference type="InterPro" id="IPR058210">
    <property type="entry name" value="SACS/Nov_dom"/>
</dbReference>
<gene>
    <name evidence="2" type="ORF">V6R90_00955</name>
</gene>
<evidence type="ECO:0000259" key="1">
    <source>
        <dbReference type="Pfam" id="PF25794"/>
    </source>
</evidence>
<evidence type="ECO:0000313" key="3">
    <source>
        <dbReference type="Proteomes" id="UP001482520"/>
    </source>
</evidence>
<dbReference type="InterPro" id="IPR052957">
    <property type="entry name" value="Auxin_embryo_med"/>
</dbReference>
<dbReference type="Proteomes" id="UP001482520">
    <property type="component" value="Unassembled WGS sequence"/>
</dbReference>
<dbReference type="Gene3D" id="3.30.565.10">
    <property type="entry name" value="Histidine kinase-like ATPase, C-terminal domain"/>
    <property type="match status" value="1"/>
</dbReference>
<dbReference type="PANTHER" id="PTHR32387">
    <property type="entry name" value="WU:FJ29H11"/>
    <property type="match status" value="1"/>
</dbReference>
<dbReference type="NCBIfam" id="NF047352">
    <property type="entry name" value="P_loop_sacsin"/>
    <property type="match status" value="1"/>
</dbReference>
<sequence>MAEHTSFEELRDNRRDYVAAARRNGFEEGLRSLLAELYPDNAHFIYELLQNAEDARATVVEFELTNGGLTVSHDGAREFSLADIESITGIGKSTKKDDETQIGKFGVGFKAVFAYTTRPEIHSGEHSFAISDLFVPELTDGTAPAGRTTFNFPFDRAEKPAEVARAEVERGLRELDEKTLLFLNSIREITYELPDGDIGFVKRTEVDDVTIKVEASQDEGFVESNWLRLVGPASTVHDGHNPLTVAAAFKLEQKETGRGRSSNRPAGPADHQLGIVPLDAGDVSIYFPAAKETSRLRFHIHAPFASTVARDSVRDTPDNVQLVADIGDLIVAHLGEFRDRGLIDDGLLAALPNTEDALAPIYGQIRSALVEAFNNDDLTPVRGGGAFRPARSLVRSPSEFRTGLDEGDLSFLLDLTYDSVPGEPRWILDRDGRPGRFLRDLDAMTFGWEELSSALAQVTESEWSEDPDPEVAAAWLAWLAAKSDDKLLNLYELLGHEDEDYYPELEEIPLIRLRQRGVITHVKGSQTHLPATRSDKAQTRVPVELAYFEDDEDTKRSNNLRSFYRAAGVARWDERARIERRLAAYRSQEFPEDEHDAVPPKHLEDMRAFVKFGLADPAAARSMFNNVHFILVAGDDGNLLWGQPSDVFVDEPFRSTGLSALYADDAHKYPLPGLYLAIEGIDDFLVAVGAAATVTVTPTSTLWLNPKYDRAWAAGKNENYNTVRKDWDIAKFDEIVETADPVLLKSVWEAICSAPAANAVAVYRANASYSSHRFDSLARQRLTGTAWIPTATGLVLPQNLTLEDLPAGWRQPPAGSLASVLPFGADAAKRREEEEFKPFAAKQLGIDLEDVELLKEARAVGVSTDEIRELIALRRTYAAFPDAASDDPDRRSSVAAADATSAASHETDLRLRSVVTGQTQAAEEARSYLREQYTNDGGDMFCQACQQLMPFKVKGQWYFQAIQFVGGRKRVHRQNAVALCPLCAALYRHKRETSDDALMTELGAIDVEPGEGTVDLPVLLNGHVRRLRFTGKHAIDLQTVLDVAGDARV</sequence>
<dbReference type="EMBL" id="JBEGDP010000001">
    <property type="protein sequence ID" value="MEQ7845827.1"/>
    <property type="molecule type" value="Genomic_DNA"/>
</dbReference>
<evidence type="ECO:0000313" key="2">
    <source>
        <dbReference type="EMBL" id="MEQ7845827.1"/>
    </source>
</evidence>
<reference evidence="2 3" key="1">
    <citation type="submission" date="2024-02" db="EMBL/GenBank/DDBJ databases">
        <title>Full genome sequence of Nocardioides kribbensis.</title>
        <authorList>
            <person name="Poletto B.L."/>
            <person name="Silva G."/>
            <person name="Galante D."/>
            <person name="Campos K.R."/>
            <person name="Santos M.B.N."/>
            <person name="Sacchi C.T."/>
        </authorList>
    </citation>
    <scope>NUCLEOTIDE SEQUENCE [LARGE SCALE GENOMIC DNA]</scope>
    <source>
        <strain evidence="2 3">O4R</strain>
    </source>
</reference>
<comment type="caution">
    <text evidence="2">The sequence shown here is derived from an EMBL/GenBank/DDBJ whole genome shotgun (WGS) entry which is preliminary data.</text>
</comment>
<dbReference type="SUPFAM" id="SSF55874">
    <property type="entry name" value="ATPase domain of HSP90 chaperone/DNA topoisomerase II/histidine kinase"/>
    <property type="match status" value="1"/>
</dbReference>
<protein>
    <recommendedName>
        <fullName evidence="1">Sacsin/Nov domain-containing protein</fullName>
    </recommendedName>
</protein>
<feature type="domain" description="Sacsin/Nov" evidence="1">
    <location>
        <begin position="77"/>
        <end position="132"/>
    </location>
</feature>
<proteinExistence type="predicted"/>
<dbReference type="InterPro" id="IPR036890">
    <property type="entry name" value="HATPase_C_sf"/>
</dbReference>
<accession>A0ABV1NTK0</accession>
<dbReference type="Pfam" id="PF25794">
    <property type="entry name" value="SACS"/>
    <property type="match status" value="1"/>
</dbReference>
<name>A0ABV1NTK0_9ACTN</name>
<dbReference type="RefSeq" id="WP_349803521.1">
    <property type="nucleotide sequence ID" value="NZ_JBEGDP010000001.1"/>
</dbReference>
<dbReference type="PANTHER" id="PTHR32387:SF0">
    <property type="entry name" value="PROTEIN NO VEIN"/>
    <property type="match status" value="1"/>
</dbReference>